<evidence type="ECO:0000256" key="7">
    <source>
        <dbReference type="ARBA" id="ARBA00023157"/>
    </source>
</evidence>
<dbReference type="Pfam" id="PF05730">
    <property type="entry name" value="CFEM"/>
    <property type="match status" value="1"/>
</dbReference>
<feature type="binding site" description="axial binding residue" evidence="9">
    <location>
        <position position="60"/>
    </location>
    <ligand>
        <name>heme</name>
        <dbReference type="ChEBI" id="CHEBI:30413"/>
    </ligand>
    <ligandPart>
        <name>Fe</name>
        <dbReference type="ChEBI" id="CHEBI:18248"/>
    </ligandPart>
</feature>
<keyword evidence="5" id="KW-0472">Membrane</keyword>
<comment type="caution">
    <text evidence="12">The sequence shown here is derived from an EMBL/GenBank/DDBJ whole genome shotgun (WGS) entry which is preliminary data.</text>
</comment>
<dbReference type="GeneID" id="70192149"/>
<feature type="disulfide bond" evidence="9">
    <location>
        <begin position="56"/>
        <end position="63"/>
    </location>
</feature>
<keyword evidence="9" id="KW-0349">Heme</keyword>
<evidence type="ECO:0000256" key="5">
    <source>
        <dbReference type="ARBA" id="ARBA00022622"/>
    </source>
</evidence>
<comment type="caution">
    <text evidence="9">Lacks conserved residue(s) required for the propagation of feature annotation.</text>
</comment>
<evidence type="ECO:0000256" key="8">
    <source>
        <dbReference type="ARBA" id="ARBA00023288"/>
    </source>
</evidence>
<gene>
    <name evidence="12" type="ORF">B0I36DRAFT_431906</name>
</gene>
<evidence type="ECO:0000256" key="1">
    <source>
        <dbReference type="ARBA" id="ARBA00004589"/>
    </source>
</evidence>
<dbReference type="OrthoDB" id="3065412at2759"/>
<sequence length="159" mass="16028">MQFKLAALPLLAALAAAQTTADNNTSTSNESLAELISQLPQCARGCFTSAAERAGCATTDFECICIDNRPAFIAAIAPCVFLSTCQPSETSAATNVATDFCHKIYASPNDTELAAASSAVTAVLGTPAPTQSSDPNSAAARPVIGLGLLGAAVMAAVAF</sequence>
<reference evidence="12" key="1">
    <citation type="journal article" date="2021" name="Nat. Commun.">
        <title>Genetic determinants of endophytism in the Arabidopsis root mycobiome.</title>
        <authorList>
            <person name="Mesny F."/>
            <person name="Miyauchi S."/>
            <person name="Thiergart T."/>
            <person name="Pickel B."/>
            <person name="Atanasova L."/>
            <person name="Karlsson M."/>
            <person name="Huettel B."/>
            <person name="Barry K.W."/>
            <person name="Haridas S."/>
            <person name="Chen C."/>
            <person name="Bauer D."/>
            <person name="Andreopoulos W."/>
            <person name="Pangilinan J."/>
            <person name="LaButti K."/>
            <person name="Riley R."/>
            <person name="Lipzen A."/>
            <person name="Clum A."/>
            <person name="Drula E."/>
            <person name="Henrissat B."/>
            <person name="Kohler A."/>
            <person name="Grigoriev I.V."/>
            <person name="Martin F.M."/>
            <person name="Hacquard S."/>
        </authorList>
    </citation>
    <scope>NUCLEOTIDE SEQUENCE</scope>
    <source>
        <strain evidence="12">MPI-CAGE-CH-0230</strain>
    </source>
</reference>
<evidence type="ECO:0000256" key="10">
    <source>
        <dbReference type="SAM" id="SignalP"/>
    </source>
</evidence>
<dbReference type="EMBL" id="JAGTJQ010000006">
    <property type="protein sequence ID" value="KAH7028997.1"/>
    <property type="molecule type" value="Genomic_DNA"/>
</dbReference>
<keyword evidence="7 9" id="KW-1015">Disulfide bond</keyword>
<evidence type="ECO:0000313" key="12">
    <source>
        <dbReference type="EMBL" id="KAH7028997.1"/>
    </source>
</evidence>
<evidence type="ECO:0000259" key="11">
    <source>
        <dbReference type="PROSITE" id="PS52012"/>
    </source>
</evidence>
<evidence type="ECO:0000256" key="3">
    <source>
        <dbReference type="ARBA" id="ARBA00010031"/>
    </source>
</evidence>
<dbReference type="AlphaFoldDB" id="A0A9P8Y3N2"/>
<protein>
    <recommendedName>
        <fullName evidence="11">CFEM domain-containing protein</fullName>
    </recommendedName>
</protein>
<feature type="domain" description="CFEM" evidence="11">
    <location>
        <begin position="14"/>
        <end position="128"/>
    </location>
</feature>
<keyword evidence="13" id="KW-1185">Reference proteome</keyword>
<keyword evidence="5" id="KW-0325">Glycoprotein</keyword>
<evidence type="ECO:0000313" key="13">
    <source>
        <dbReference type="Proteomes" id="UP000756346"/>
    </source>
</evidence>
<dbReference type="RefSeq" id="XP_046011285.1">
    <property type="nucleotide sequence ID" value="XM_046162603.1"/>
</dbReference>
<dbReference type="PROSITE" id="PS52012">
    <property type="entry name" value="CFEM"/>
    <property type="match status" value="1"/>
</dbReference>
<dbReference type="GO" id="GO:0005576">
    <property type="term" value="C:extracellular region"/>
    <property type="evidence" value="ECO:0007669"/>
    <property type="project" value="UniProtKB-SubCell"/>
</dbReference>
<feature type="chain" id="PRO_5040221617" description="CFEM domain-containing protein" evidence="10">
    <location>
        <begin position="18"/>
        <end position="159"/>
    </location>
</feature>
<keyword evidence="5" id="KW-0336">GPI-anchor</keyword>
<evidence type="ECO:0000256" key="6">
    <source>
        <dbReference type="ARBA" id="ARBA00022729"/>
    </source>
</evidence>
<proteinExistence type="inferred from homology"/>
<evidence type="ECO:0000256" key="2">
    <source>
        <dbReference type="ARBA" id="ARBA00004613"/>
    </source>
</evidence>
<name>A0A9P8Y3N2_9PEZI</name>
<organism evidence="12 13">
    <name type="scientific">Microdochium trichocladiopsis</name>
    <dbReference type="NCBI Taxonomy" id="1682393"/>
    <lineage>
        <taxon>Eukaryota</taxon>
        <taxon>Fungi</taxon>
        <taxon>Dikarya</taxon>
        <taxon>Ascomycota</taxon>
        <taxon>Pezizomycotina</taxon>
        <taxon>Sordariomycetes</taxon>
        <taxon>Xylariomycetidae</taxon>
        <taxon>Xylariales</taxon>
        <taxon>Microdochiaceae</taxon>
        <taxon>Microdochium</taxon>
    </lineage>
</organism>
<keyword evidence="9" id="KW-0479">Metal-binding</keyword>
<keyword evidence="8" id="KW-0449">Lipoprotein</keyword>
<dbReference type="GO" id="GO:0098552">
    <property type="term" value="C:side of membrane"/>
    <property type="evidence" value="ECO:0007669"/>
    <property type="project" value="UniProtKB-KW"/>
</dbReference>
<keyword evidence="4" id="KW-0964">Secreted</keyword>
<accession>A0A9P8Y3N2</accession>
<comment type="subcellular location">
    <subcellularLocation>
        <location evidence="1">Membrane</location>
        <topology evidence="1">Lipid-anchor</topology>
        <topology evidence="1">GPI-anchor</topology>
    </subcellularLocation>
    <subcellularLocation>
        <location evidence="2">Secreted</location>
    </subcellularLocation>
</comment>
<comment type="similarity">
    <text evidence="3">Belongs to the RBT5 family.</text>
</comment>
<keyword evidence="9" id="KW-0408">Iron</keyword>
<dbReference type="SMART" id="SM00747">
    <property type="entry name" value="CFEM"/>
    <property type="match status" value="1"/>
</dbReference>
<dbReference type="Proteomes" id="UP000756346">
    <property type="component" value="Unassembled WGS sequence"/>
</dbReference>
<evidence type="ECO:0000256" key="9">
    <source>
        <dbReference type="PROSITE-ProRule" id="PRU01356"/>
    </source>
</evidence>
<feature type="signal peptide" evidence="10">
    <location>
        <begin position="1"/>
        <end position="17"/>
    </location>
</feature>
<evidence type="ECO:0000256" key="4">
    <source>
        <dbReference type="ARBA" id="ARBA00022525"/>
    </source>
</evidence>
<keyword evidence="6 10" id="KW-0732">Signal</keyword>
<dbReference type="InterPro" id="IPR008427">
    <property type="entry name" value="Extracellular_membr_CFEM_dom"/>
</dbReference>
<dbReference type="GO" id="GO:0046872">
    <property type="term" value="F:metal ion binding"/>
    <property type="evidence" value="ECO:0007669"/>
    <property type="project" value="UniProtKB-UniRule"/>
</dbReference>